<keyword evidence="1" id="KW-0732">Signal</keyword>
<evidence type="ECO:0000256" key="1">
    <source>
        <dbReference type="SAM" id="SignalP"/>
    </source>
</evidence>
<evidence type="ECO:0000313" key="3">
    <source>
        <dbReference type="Proteomes" id="UP000462014"/>
    </source>
</evidence>
<sequence length="102" mass="11772">MKIIFLLFSLSFTSISVLLAQDTSTDYTKAKLVKNDIRHFYLNKQDWKACRKQNFKPTSDYFKPNEGNVSNPALLSDSDYVQAYRSAALKKPNRNVPFCELN</sequence>
<dbReference type="AlphaFoldDB" id="A0A7K1STR1"/>
<reference evidence="2 3" key="1">
    <citation type="submission" date="2019-12" db="EMBL/GenBank/DDBJ databases">
        <title>Mucilaginibacter sp. HMF7410 genome sequencing and assembly.</title>
        <authorList>
            <person name="Kang H."/>
            <person name="Cha I."/>
            <person name="Kim H."/>
            <person name="Joh K."/>
        </authorList>
    </citation>
    <scope>NUCLEOTIDE SEQUENCE [LARGE SCALE GENOMIC DNA]</scope>
    <source>
        <strain evidence="2 3">HMF7410</strain>
    </source>
</reference>
<accession>A0A7K1STR1</accession>
<dbReference type="RefSeq" id="WP_157564425.1">
    <property type="nucleotide sequence ID" value="NZ_WPIK01000003.1"/>
</dbReference>
<feature type="chain" id="PRO_5029771259" description="YARHG domain-containing protein" evidence="1">
    <location>
        <begin position="21"/>
        <end position="102"/>
    </location>
</feature>
<protein>
    <recommendedName>
        <fullName evidence="4">YARHG domain-containing protein</fullName>
    </recommendedName>
</protein>
<dbReference type="EMBL" id="WPIK01000003">
    <property type="protein sequence ID" value="MVN20701.1"/>
    <property type="molecule type" value="Genomic_DNA"/>
</dbReference>
<keyword evidence="3" id="KW-1185">Reference proteome</keyword>
<evidence type="ECO:0000313" key="2">
    <source>
        <dbReference type="EMBL" id="MVN20701.1"/>
    </source>
</evidence>
<evidence type="ECO:0008006" key="4">
    <source>
        <dbReference type="Google" id="ProtNLM"/>
    </source>
</evidence>
<feature type="signal peptide" evidence="1">
    <location>
        <begin position="1"/>
        <end position="20"/>
    </location>
</feature>
<organism evidence="2 3">
    <name type="scientific">Mucilaginibacter arboris</name>
    <dbReference type="NCBI Taxonomy" id="2682090"/>
    <lineage>
        <taxon>Bacteria</taxon>
        <taxon>Pseudomonadati</taxon>
        <taxon>Bacteroidota</taxon>
        <taxon>Sphingobacteriia</taxon>
        <taxon>Sphingobacteriales</taxon>
        <taxon>Sphingobacteriaceae</taxon>
        <taxon>Mucilaginibacter</taxon>
    </lineage>
</organism>
<gene>
    <name evidence="2" type="ORF">GO621_04025</name>
</gene>
<proteinExistence type="predicted"/>
<dbReference type="Proteomes" id="UP000462014">
    <property type="component" value="Unassembled WGS sequence"/>
</dbReference>
<name>A0A7K1STR1_9SPHI</name>
<comment type="caution">
    <text evidence="2">The sequence shown here is derived from an EMBL/GenBank/DDBJ whole genome shotgun (WGS) entry which is preliminary data.</text>
</comment>